<feature type="transmembrane region" description="Helical" evidence="1">
    <location>
        <begin position="102"/>
        <end position="122"/>
    </location>
</feature>
<evidence type="ECO:0000313" key="2">
    <source>
        <dbReference type="EMBL" id="MDV4316785.1"/>
    </source>
</evidence>
<dbReference type="EMBL" id="JAWJYY010000001">
    <property type="protein sequence ID" value="MDV4316785.1"/>
    <property type="molecule type" value="Genomic_DNA"/>
</dbReference>
<name>A0AAW8Z6K9_9GAMM</name>
<evidence type="ECO:0000313" key="3">
    <source>
        <dbReference type="Proteomes" id="UP001284654"/>
    </source>
</evidence>
<keyword evidence="1" id="KW-0472">Membrane</keyword>
<proteinExistence type="predicted"/>
<keyword evidence="1" id="KW-1133">Transmembrane helix</keyword>
<sequence>MKLIFSYSFFALVAIIANFCAQELSLRIYSSTYALWVSIIFGTFVGLVVKFYLDKTYIFKFISKNNVQEGYAFFLYSLMGVLTTSIFWSMEWAFYLYFATDVMKYVGGFLGLVIGYVAKYYLDKRFVFRAV</sequence>
<dbReference type="Proteomes" id="UP001284654">
    <property type="component" value="Unassembled WGS sequence"/>
</dbReference>
<dbReference type="NCBIfam" id="NF037976">
    <property type="entry name" value="gtrA_1"/>
    <property type="match status" value="1"/>
</dbReference>
<comment type="caution">
    <text evidence="2">The sequence shown here is derived from an EMBL/GenBank/DDBJ whole genome shotgun (WGS) entry which is preliminary data.</text>
</comment>
<dbReference type="RefSeq" id="WP_317306583.1">
    <property type="nucleotide sequence ID" value="NZ_JAWJYY010000001.1"/>
</dbReference>
<dbReference type="AlphaFoldDB" id="A0AAW8Z6K9"/>
<gene>
    <name evidence="2" type="ORF">MSG88_13715</name>
</gene>
<accession>A0AAW8Z6K9</accession>
<reference evidence="2" key="1">
    <citation type="submission" date="2023-10" db="EMBL/GenBank/DDBJ databases">
        <authorList>
            <person name="Sykes E.M.E."/>
            <person name="Khan I.U.H."/>
            <person name="Kumar A."/>
        </authorList>
    </citation>
    <scope>NUCLEOTIDE SEQUENCE</scope>
    <source>
        <strain evidence="2">IK5</strain>
    </source>
</reference>
<evidence type="ECO:0000256" key="1">
    <source>
        <dbReference type="SAM" id="Phobius"/>
    </source>
</evidence>
<feature type="transmembrane region" description="Helical" evidence="1">
    <location>
        <begin position="33"/>
        <end position="53"/>
    </location>
</feature>
<organism evidence="2 3">
    <name type="scientific">Acinetobacter indicus</name>
    <dbReference type="NCBI Taxonomy" id="756892"/>
    <lineage>
        <taxon>Bacteria</taxon>
        <taxon>Pseudomonadati</taxon>
        <taxon>Pseudomonadota</taxon>
        <taxon>Gammaproteobacteria</taxon>
        <taxon>Moraxellales</taxon>
        <taxon>Moraxellaceae</taxon>
        <taxon>Acinetobacter</taxon>
    </lineage>
</organism>
<keyword evidence="1" id="KW-0812">Transmembrane</keyword>
<feature type="transmembrane region" description="Helical" evidence="1">
    <location>
        <begin position="73"/>
        <end position="90"/>
    </location>
</feature>
<protein>
    <submittedName>
        <fullName evidence="2">GtrA family protein</fullName>
    </submittedName>
</protein>